<dbReference type="Proteomes" id="UP000017836">
    <property type="component" value="Unassembled WGS sequence"/>
</dbReference>
<dbReference type="GO" id="GO:0006874">
    <property type="term" value="P:intracellular calcium ion homeostasis"/>
    <property type="evidence" value="ECO:0000318"/>
    <property type="project" value="GO_Central"/>
</dbReference>
<keyword evidence="5" id="KW-1185">Reference proteome</keyword>
<evidence type="ECO:0000259" key="3">
    <source>
        <dbReference type="PROSITE" id="PS51391"/>
    </source>
</evidence>
<protein>
    <recommendedName>
        <fullName evidence="3">CID domain-containing protein</fullName>
    </recommendedName>
</protein>
<proteinExistence type="predicted"/>
<gene>
    <name evidence="4" type="ORF">AMTR_s00005p00243190</name>
</gene>
<feature type="region of interest" description="Disordered" evidence="2">
    <location>
        <begin position="235"/>
        <end position="280"/>
    </location>
</feature>
<dbReference type="HOGENOM" id="CLU_061070_0_0_1"/>
<reference evidence="5" key="1">
    <citation type="journal article" date="2013" name="Science">
        <title>The Amborella genome and the evolution of flowering plants.</title>
        <authorList>
            <consortium name="Amborella Genome Project"/>
        </authorList>
    </citation>
    <scope>NUCLEOTIDE SEQUENCE [LARGE SCALE GENOMIC DNA]</scope>
</reference>
<name>W1PFY4_AMBTC</name>
<dbReference type="InterPro" id="IPR006569">
    <property type="entry name" value="CID_dom"/>
</dbReference>
<dbReference type="Pfam" id="PF25123">
    <property type="entry name" value="SWAP1_C"/>
    <property type="match status" value="1"/>
</dbReference>
<dbReference type="PROSITE" id="PS51391">
    <property type="entry name" value="CID"/>
    <property type="match status" value="1"/>
</dbReference>
<dbReference type="Gramene" id="ERN06863">
    <property type="protein sequence ID" value="ERN06863"/>
    <property type="gene ID" value="AMTR_s00005p00243190"/>
</dbReference>
<dbReference type="Gene3D" id="1.25.40.90">
    <property type="match status" value="1"/>
</dbReference>
<dbReference type="eggNOG" id="KOG0007">
    <property type="taxonomic scope" value="Eukaryota"/>
</dbReference>
<evidence type="ECO:0000256" key="2">
    <source>
        <dbReference type="SAM" id="MobiDB-lite"/>
    </source>
</evidence>
<dbReference type="EMBL" id="KI393866">
    <property type="protein sequence ID" value="ERN06863.1"/>
    <property type="molecule type" value="Genomic_DNA"/>
</dbReference>
<organism evidence="4 5">
    <name type="scientific">Amborella trichopoda</name>
    <dbReference type="NCBI Taxonomy" id="13333"/>
    <lineage>
        <taxon>Eukaryota</taxon>
        <taxon>Viridiplantae</taxon>
        <taxon>Streptophyta</taxon>
        <taxon>Embryophyta</taxon>
        <taxon>Tracheophyta</taxon>
        <taxon>Spermatophyta</taxon>
        <taxon>Magnoliopsida</taxon>
        <taxon>Amborellales</taxon>
        <taxon>Amborellaceae</taxon>
        <taxon>Amborella</taxon>
    </lineage>
</organism>
<sequence>MSSCGASHLEPIPLPINRFASSICHVSLQRRMNPRQLDNEALAFRHVLGAMLARIYHNPQNKDANQSRLKKILQFWASKEVYDDDTIYALNRDMTAGLTPSMIGPTKDPTSSMEPSGLIGLPRGPSEGRQHFLNSSSFQSLQPTPQFSAPLSILPTQQLTMPQLTTPSTKVSDQGPPPYPLFPPGLIPGMVQKMQIGSGVPYSPLSPLDIPTVIPPSTASPSYILERVSKFLKGVGEVNPSEGPIRNSEPPDHVNDVDEDEDERERVVRKGGACIPSPNL</sequence>
<dbReference type="InterPro" id="IPR056922">
    <property type="entry name" value="SWAP1_C"/>
</dbReference>
<feature type="domain" description="CID" evidence="3">
    <location>
        <begin position="1"/>
        <end position="98"/>
    </location>
</feature>
<evidence type="ECO:0000256" key="1">
    <source>
        <dbReference type="ARBA" id="ARBA00022664"/>
    </source>
</evidence>
<dbReference type="PANTHER" id="PTHR12323">
    <property type="entry name" value="SR-RELATED CTD ASSOCIATED FACTOR 6"/>
    <property type="match status" value="1"/>
</dbReference>
<accession>W1PFY4</accession>
<dbReference type="STRING" id="13333.W1PFY4"/>
<evidence type="ECO:0000313" key="5">
    <source>
        <dbReference type="Proteomes" id="UP000017836"/>
    </source>
</evidence>
<keyword evidence="1" id="KW-0507">mRNA processing</keyword>
<dbReference type="PANTHER" id="PTHR12323:SF0">
    <property type="entry name" value="CALCIUM HOMEOSTASIS ENDOPLASMIC RETICULUM PROTEIN"/>
    <property type="match status" value="1"/>
</dbReference>
<dbReference type="GO" id="GO:0005634">
    <property type="term" value="C:nucleus"/>
    <property type="evidence" value="ECO:0007669"/>
    <property type="project" value="UniProtKB-ARBA"/>
</dbReference>
<dbReference type="Pfam" id="PF04818">
    <property type="entry name" value="CID"/>
    <property type="match status" value="1"/>
</dbReference>
<dbReference type="GO" id="GO:0006397">
    <property type="term" value="P:mRNA processing"/>
    <property type="evidence" value="ECO:0007669"/>
    <property type="project" value="UniProtKB-KW"/>
</dbReference>
<evidence type="ECO:0000313" key="4">
    <source>
        <dbReference type="EMBL" id="ERN06863.1"/>
    </source>
</evidence>
<dbReference type="AlphaFoldDB" id="W1PFY4"/>
<dbReference type="GO" id="GO:0048471">
    <property type="term" value="C:perinuclear region of cytoplasm"/>
    <property type="evidence" value="ECO:0000318"/>
    <property type="project" value="GO_Central"/>
</dbReference>
<dbReference type="InterPro" id="IPR008942">
    <property type="entry name" value="ENTH_VHS"/>
</dbReference>